<sequence>MINLKPSRETSERPKKLPSTPFRNRIRKSLNFSDKNRFTFEKSSFISDLLWTNYNNLIRKQDEKMKLTKNETKLIASQRLKSLYITADRVIGVLNNERAPEDQYKKYTKRLKTAYKEACKALEDLIGGDL</sequence>
<dbReference type="EMBL" id="MPKA01000062">
    <property type="protein sequence ID" value="OLU46605.1"/>
    <property type="molecule type" value="Genomic_DNA"/>
</dbReference>
<evidence type="ECO:0000313" key="3">
    <source>
        <dbReference type="Proteomes" id="UP000186705"/>
    </source>
</evidence>
<dbReference type="STRING" id="1862672.BO225_05390"/>
<dbReference type="AlphaFoldDB" id="A0A1U7NMU0"/>
<organism evidence="2 3">
    <name type="scientific">Dubosiella newyorkensis</name>
    <dbReference type="NCBI Taxonomy" id="1862672"/>
    <lineage>
        <taxon>Bacteria</taxon>
        <taxon>Bacillati</taxon>
        <taxon>Bacillota</taxon>
        <taxon>Erysipelotrichia</taxon>
        <taxon>Erysipelotrichales</taxon>
        <taxon>Erysipelotrichaceae</taxon>
        <taxon>Dubosiella</taxon>
    </lineage>
</organism>
<evidence type="ECO:0000256" key="1">
    <source>
        <dbReference type="SAM" id="MobiDB-lite"/>
    </source>
</evidence>
<name>A0A1U7NMU0_9FIRM</name>
<reference evidence="2 3" key="1">
    <citation type="submission" date="2016-11" db="EMBL/GenBank/DDBJ databases">
        <title>Description of two novel members of the family Erysipelotrichaceae: Ileibacterium lipovorans gen. nov., sp. nov. and Dubosiella newyorkensis, gen. nov., sp. nov.</title>
        <authorList>
            <person name="Cox L.M."/>
            <person name="Sohn J."/>
            <person name="Tyrrell K.L."/>
            <person name="Citron D.M."/>
            <person name="Lawson P.A."/>
            <person name="Patel N.B."/>
            <person name="Iizumi T."/>
            <person name="Perez-Perez G.I."/>
            <person name="Goldstein E.J."/>
            <person name="Blaser M.J."/>
        </authorList>
    </citation>
    <scope>NUCLEOTIDE SEQUENCE [LARGE SCALE GENOMIC DNA]</scope>
    <source>
        <strain evidence="2 3">NYU-BL-A4</strain>
    </source>
</reference>
<comment type="caution">
    <text evidence="2">The sequence shown here is derived from an EMBL/GenBank/DDBJ whole genome shotgun (WGS) entry which is preliminary data.</text>
</comment>
<feature type="compositionally biased region" description="Basic and acidic residues" evidence="1">
    <location>
        <begin position="1"/>
        <end position="15"/>
    </location>
</feature>
<feature type="region of interest" description="Disordered" evidence="1">
    <location>
        <begin position="1"/>
        <end position="23"/>
    </location>
</feature>
<keyword evidence="3" id="KW-1185">Reference proteome</keyword>
<gene>
    <name evidence="2" type="ORF">BO225_05390</name>
</gene>
<dbReference type="Proteomes" id="UP000186705">
    <property type="component" value="Unassembled WGS sequence"/>
</dbReference>
<evidence type="ECO:0000313" key="2">
    <source>
        <dbReference type="EMBL" id="OLU46605.1"/>
    </source>
</evidence>
<accession>A0A1U7NMU0</accession>
<protein>
    <submittedName>
        <fullName evidence="2">Uncharacterized protein</fullName>
    </submittedName>
</protein>
<proteinExistence type="predicted"/>